<gene>
    <name evidence="2" type="ORF">QIS96_10435</name>
</gene>
<name>A0ABT6S885_9ACTN</name>
<accession>A0ABT6S885</accession>
<dbReference type="RefSeq" id="WP_282542181.1">
    <property type="nucleotide sequence ID" value="NZ_JASCIQ010000008.1"/>
</dbReference>
<proteinExistence type="predicted"/>
<sequence length="136" mass="14469">MNDQSTKSKAPDAATAVSSRCVTVTLSDCSADEAHAVLDYLSSLFPYEECGPVRADTHPHTPTVWSATLDTTRPAAPPAEPRPPVGVQGPVEVTLQGTPQDVAAVHTALEEAFSFHDEGTVSGDQEREVQLRISSR</sequence>
<protein>
    <submittedName>
        <fullName evidence="2">Uncharacterized protein</fullName>
    </submittedName>
</protein>
<evidence type="ECO:0000256" key="1">
    <source>
        <dbReference type="SAM" id="MobiDB-lite"/>
    </source>
</evidence>
<evidence type="ECO:0000313" key="3">
    <source>
        <dbReference type="Proteomes" id="UP001223978"/>
    </source>
</evidence>
<keyword evidence="3" id="KW-1185">Reference proteome</keyword>
<dbReference type="EMBL" id="JASCIQ010000008">
    <property type="protein sequence ID" value="MDI3404235.1"/>
    <property type="molecule type" value="Genomic_DNA"/>
</dbReference>
<feature type="compositionally biased region" description="Basic and acidic residues" evidence="1">
    <location>
        <begin position="117"/>
        <end position="130"/>
    </location>
</feature>
<organism evidence="2 3">
    <name type="scientific">Streptomyces cavernicola</name>
    <dbReference type="NCBI Taxonomy" id="3043613"/>
    <lineage>
        <taxon>Bacteria</taxon>
        <taxon>Bacillati</taxon>
        <taxon>Actinomycetota</taxon>
        <taxon>Actinomycetes</taxon>
        <taxon>Kitasatosporales</taxon>
        <taxon>Streptomycetaceae</taxon>
        <taxon>Streptomyces</taxon>
    </lineage>
</organism>
<comment type="caution">
    <text evidence="2">The sequence shown here is derived from an EMBL/GenBank/DDBJ whole genome shotgun (WGS) entry which is preliminary data.</text>
</comment>
<dbReference type="Proteomes" id="UP001223978">
    <property type="component" value="Unassembled WGS sequence"/>
</dbReference>
<reference evidence="2 3" key="1">
    <citation type="submission" date="2023-05" db="EMBL/GenBank/DDBJ databases">
        <title>Draft genome sequence of Streptomyces sp. B-S-A6 isolated from a cave soil in Thailand.</title>
        <authorList>
            <person name="Chamroensaksri N."/>
            <person name="Muangham S."/>
        </authorList>
    </citation>
    <scope>NUCLEOTIDE SEQUENCE [LARGE SCALE GENOMIC DNA]</scope>
    <source>
        <strain evidence="2 3">B-S-A6</strain>
    </source>
</reference>
<feature type="region of interest" description="Disordered" evidence="1">
    <location>
        <begin position="117"/>
        <end position="136"/>
    </location>
</feature>
<evidence type="ECO:0000313" key="2">
    <source>
        <dbReference type="EMBL" id="MDI3404235.1"/>
    </source>
</evidence>